<evidence type="ECO:0000313" key="2">
    <source>
        <dbReference type="Proteomes" id="UP000790347"/>
    </source>
</evidence>
<reference evidence="1" key="2">
    <citation type="journal article" date="2022" name="Res Sq">
        <title>Comparative Genomics Reveals Insights into the Divergent Evolution of Astigmatic Mites and Household Pest Adaptations.</title>
        <authorList>
            <person name="Xiong Q."/>
            <person name="Wan A.T.-Y."/>
            <person name="Liu X.-Y."/>
            <person name="Fung C.S.-H."/>
            <person name="Xiao X."/>
            <person name="Malainual N."/>
            <person name="Hou J."/>
            <person name="Wang L."/>
            <person name="Wang M."/>
            <person name="Yang K."/>
            <person name="Cui Y."/>
            <person name="Leung E."/>
            <person name="Nong W."/>
            <person name="Shin S.-K."/>
            <person name="Au S."/>
            <person name="Jeong K.Y."/>
            <person name="Chew F.T."/>
            <person name="Hui J."/>
            <person name="Leung T.F."/>
            <person name="Tungtrongchitr A."/>
            <person name="Zhong N."/>
            <person name="Liu Z."/>
            <person name="Tsui S."/>
        </authorList>
    </citation>
    <scope>NUCLEOTIDE SEQUENCE</scope>
    <source>
        <strain evidence="1">Derf</strain>
        <tissue evidence="1">Whole organism</tissue>
    </source>
</reference>
<organism evidence="1 2">
    <name type="scientific">Dermatophagoides farinae</name>
    <name type="common">American house dust mite</name>
    <dbReference type="NCBI Taxonomy" id="6954"/>
    <lineage>
        <taxon>Eukaryota</taxon>
        <taxon>Metazoa</taxon>
        <taxon>Ecdysozoa</taxon>
        <taxon>Arthropoda</taxon>
        <taxon>Chelicerata</taxon>
        <taxon>Arachnida</taxon>
        <taxon>Acari</taxon>
        <taxon>Acariformes</taxon>
        <taxon>Sarcoptiformes</taxon>
        <taxon>Astigmata</taxon>
        <taxon>Psoroptidia</taxon>
        <taxon>Analgoidea</taxon>
        <taxon>Pyroglyphidae</taxon>
        <taxon>Dermatophagoidinae</taxon>
        <taxon>Dermatophagoides</taxon>
    </lineage>
</organism>
<evidence type="ECO:0000313" key="1">
    <source>
        <dbReference type="EMBL" id="KAH9507104.1"/>
    </source>
</evidence>
<sequence>MKARSVGLKRQHSSIILYNSNGQLSGGESNFPRVTFCITSRLVNSYHGCLPWVKTSHNRIPKLQQSLSTVYFRYIILSGLIHRIGSRTSRPTC</sequence>
<protein>
    <submittedName>
        <fullName evidence="1">Uncharacterized protein</fullName>
    </submittedName>
</protein>
<dbReference type="Proteomes" id="UP000790347">
    <property type="component" value="Unassembled WGS sequence"/>
</dbReference>
<dbReference type="AlphaFoldDB" id="A0A922HVR0"/>
<accession>A0A922HVR0</accession>
<name>A0A922HVR0_DERFA</name>
<proteinExistence type="predicted"/>
<keyword evidence="2" id="KW-1185">Reference proteome</keyword>
<dbReference type="EMBL" id="ASGP02000005">
    <property type="protein sequence ID" value="KAH9507104.1"/>
    <property type="molecule type" value="Genomic_DNA"/>
</dbReference>
<comment type="caution">
    <text evidence="1">The sequence shown here is derived from an EMBL/GenBank/DDBJ whole genome shotgun (WGS) entry which is preliminary data.</text>
</comment>
<gene>
    <name evidence="1" type="ORF">DERF_011806</name>
</gene>
<reference evidence="1" key="1">
    <citation type="submission" date="2013-05" db="EMBL/GenBank/DDBJ databases">
        <authorList>
            <person name="Yim A.K.Y."/>
            <person name="Chan T.F."/>
            <person name="Ji K.M."/>
            <person name="Liu X.Y."/>
            <person name="Zhou J.W."/>
            <person name="Li R.Q."/>
            <person name="Yang K.Y."/>
            <person name="Li J."/>
            <person name="Li M."/>
            <person name="Law P.T.W."/>
            <person name="Wu Y.L."/>
            <person name="Cai Z.L."/>
            <person name="Qin H."/>
            <person name="Bao Y."/>
            <person name="Leung R.K.K."/>
            <person name="Ng P.K.S."/>
            <person name="Zou J."/>
            <person name="Zhong X.J."/>
            <person name="Ran P.X."/>
            <person name="Zhong N.S."/>
            <person name="Liu Z.G."/>
            <person name="Tsui S.K.W."/>
        </authorList>
    </citation>
    <scope>NUCLEOTIDE SEQUENCE</scope>
    <source>
        <strain evidence="1">Derf</strain>
        <tissue evidence="1">Whole organism</tissue>
    </source>
</reference>